<dbReference type="InterPro" id="IPR036291">
    <property type="entry name" value="NAD(P)-bd_dom_sf"/>
</dbReference>
<dbReference type="CDD" id="cd05283">
    <property type="entry name" value="CAD1"/>
    <property type="match status" value="1"/>
</dbReference>
<comment type="cofactor">
    <cofactor evidence="1 5">
        <name>Zn(2+)</name>
        <dbReference type="ChEBI" id="CHEBI:29105"/>
    </cofactor>
</comment>
<dbReference type="InterPro" id="IPR020843">
    <property type="entry name" value="ER"/>
</dbReference>
<dbReference type="FunFam" id="3.40.50.720:FF:000022">
    <property type="entry name" value="Cinnamyl alcohol dehydrogenase"/>
    <property type="match status" value="1"/>
</dbReference>
<reference evidence="7 8" key="1">
    <citation type="submission" date="2011-10" db="EMBL/GenBank/DDBJ databases">
        <title>The Improved High-Quality Draft genome of Leptonema illini DSM 21528.</title>
        <authorList>
            <consortium name="US DOE Joint Genome Institute (JGI-PGF)"/>
            <person name="Lucas S."/>
            <person name="Copeland A."/>
            <person name="Lapidus A."/>
            <person name="Glavina del Rio T."/>
            <person name="Dalin E."/>
            <person name="Tice H."/>
            <person name="Bruce D."/>
            <person name="Goodwin L."/>
            <person name="Pitluck S."/>
            <person name="Peters L."/>
            <person name="Mikhailova N."/>
            <person name="Held B."/>
            <person name="Kyrpides N."/>
            <person name="Mavromatis K."/>
            <person name="Ivanova N."/>
            <person name="Markowitz V."/>
            <person name="Cheng J.-F."/>
            <person name="Hugenholtz P."/>
            <person name="Woyke T."/>
            <person name="Wu D."/>
            <person name="Gronow S."/>
            <person name="Wellnitz S."/>
            <person name="Brambilla E.-M."/>
            <person name="Klenk H.-P."/>
            <person name="Eisen J.A."/>
        </authorList>
    </citation>
    <scope>NUCLEOTIDE SEQUENCE [LARGE SCALE GENOMIC DNA]</scope>
    <source>
        <strain evidence="7 8">DSM 21528</strain>
    </source>
</reference>
<proteinExistence type="inferred from homology"/>
<dbReference type="PANTHER" id="PTHR42683">
    <property type="entry name" value="ALDEHYDE REDUCTASE"/>
    <property type="match status" value="1"/>
</dbReference>
<comment type="similarity">
    <text evidence="5">Belongs to the zinc-containing alcohol dehydrogenase family.</text>
</comment>
<organism evidence="7 8">
    <name type="scientific">Leptonema illini DSM 21528</name>
    <dbReference type="NCBI Taxonomy" id="929563"/>
    <lineage>
        <taxon>Bacteria</taxon>
        <taxon>Pseudomonadati</taxon>
        <taxon>Spirochaetota</taxon>
        <taxon>Spirochaetia</taxon>
        <taxon>Leptospirales</taxon>
        <taxon>Leptospiraceae</taxon>
        <taxon>Leptonema</taxon>
    </lineage>
</organism>
<keyword evidence="8" id="KW-1185">Reference proteome</keyword>
<dbReference type="SMART" id="SM00829">
    <property type="entry name" value="PKS_ER"/>
    <property type="match status" value="1"/>
</dbReference>
<evidence type="ECO:0000256" key="5">
    <source>
        <dbReference type="RuleBase" id="RU361277"/>
    </source>
</evidence>
<evidence type="ECO:0000313" key="7">
    <source>
        <dbReference type="EMBL" id="EHQ06498.1"/>
    </source>
</evidence>
<dbReference type="SUPFAM" id="SSF51735">
    <property type="entry name" value="NAD(P)-binding Rossmann-fold domains"/>
    <property type="match status" value="1"/>
</dbReference>
<dbReference type="PROSITE" id="PS00059">
    <property type="entry name" value="ADH_ZINC"/>
    <property type="match status" value="1"/>
</dbReference>
<feature type="domain" description="Enoyl reductase (ER)" evidence="6">
    <location>
        <begin position="34"/>
        <end position="352"/>
    </location>
</feature>
<evidence type="ECO:0000256" key="2">
    <source>
        <dbReference type="ARBA" id="ARBA00022723"/>
    </source>
</evidence>
<dbReference type="InterPro" id="IPR011032">
    <property type="entry name" value="GroES-like_sf"/>
</dbReference>
<dbReference type="SUPFAM" id="SSF50129">
    <property type="entry name" value="GroES-like"/>
    <property type="match status" value="1"/>
</dbReference>
<keyword evidence="2 5" id="KW-0479">Metal-binding</keyword>
<dbReference type="Pfam" id="PF08240">
    <property type="entry name" value="ADH_N"/>
    <property type="match status" value="1"/>
</dbReference>
<accession>H2CDG5</accession>
<dbReference type="EMBL" id="JH597773">
    <property type="protein sequence ID" value="EHQ06498.1"/>
    <property type="molecule type" value="Genomic_DNA"/>
</dbReference>
<gene>
    <name evidence="7" type="ORF">Lepil_1815</name>
</gene>
<dbReference type="PROSITE" id="PS00065">
    <property type="entry name" value="D_2_HYDROXYACID_DH_1"/>
    <property type="match status" value="1"/>
</dbReference>
<dbReference type="InterPro" id="IPR029752">
    <property type="entry name" value="D-isomer_DH_CS1"/>
</dbReference>
<dbReference type="GO" id="GO:0008106">
    <property type="term" value="F:alcohol dehydrogenase (NADP+) activity"/>
    <property type="evidence" value="ECO:0007669"/>
    <property type="project" value="UniProtKB-ARBA"/>
</dbReference>
<dbReference type="InterPro" id="IPR013154">
    <property type="entry name" value="ADH-like_N"/>
</dbReference>
<sequence>MRQSVFLADTGAVSGFTVPALIMEINAQAALAKGASLTPFRYTSADPAPHEVEIEITHCGICRSDLHLIDNDWGVSKYPLVPGHEIIGHITKAGTDVSLKPGTRVGVGWQRSSCLECEECVSGRENLCIKHEATCNKHFGGFAERIVVDSRFAFPVPDALSSENAAPLLCAGVTVYTPMRHFAVKPGQRVGVIGIGGLGHLALQFARAMGCEVTAFSSSPDKEAEAKSFGAHHFVQMTKQNLRSLRRSQDFILNTAMVEMDWHAVIQTLRSDGRLCFVGVPDKPLSLPVHLILDGRRSISGSNIGGRNDMLEMLHFAALNGIKAQTEVMPLASVNEAVQKVRDNRARYRMVLAMQ</sequence>
<keyword evidence="3 5" id="KW-0862">Zinc</keyword>
<dbReference type="Pfam" id="PF00107">
    <property type="entry name" value="ADH_zinc_N"/>
    <property type="match status" value="1"/>
</dbReference>
<dbReference type="STRING" id="183.GCA_002009735_02869"/>
<keyword evidence="4" id="KW-0560">Oxidoreductase</keyword>
<dbReference type="InterPro" id="IPR047109">
    <property type="entry name" value="CAD-like"/>
</dbReference>
<evidence type="ECO:0000256" key="3">
    <source>
        <dbReference type="ARBA" id="ARBA00022833"/>
    </source>
</evidence>
<dbReference type="InterPro" id="IPR013149">
    <property type="entry name" value="ADH-like_C"/>
</dbReference>
<evidence type="ECO:0000256" key="1">
    <source>
        <dbReference type="ARBA" id="ARBA00001947"/>
    </source>
</evidence>
<dbReference type="Gene3D" id="3.90.180.10">
    <property type="entry name" value="Medium-chain alcohol dehydrogenases, catalytic domain"/>
    <property type="match status" value="1"/>
</dbReference>
<evidence type="ECO:0000259" key="6">
    <source>
        <dbReference type="SMART" id="SM00829"/>
    </source>
</evidence>
<evidence type="ECO:0000313" key="8">
    <source>
        <dbReference type="Proteomes" id="UP000005737"/>
    </source>
</evidence>
<dbReference type="AlphaFoldDB" id="H2CDG5"/>
<dbReference type="Gene3D" id="3.40.50.720">
    <property type="entry name" value="NAD(P)-binding Rossmann-like Domain"/>
    <property type="match status" value="1"/>
</dbReference>
<evidence type="ECO:0000256" key="4">
    <source>
        <dbReference type="ARBA" id="ARBA00023002"/>
    </source>
</evidence>
<dbReference type="HOGENOM" id="CLU_026673_20_2_12"/>
<dbReference type="Proteomes" id="UP000005737">
    <property type="component" value="Unassembled WGS sequence"/>
</dbReference>
<dbReference type="GO" id="GO:0008270">
    <property type="term" value="F:zinc ion binding"/>
    <property type="evidence" value="ECO:0007669"/>
    <property type="project" value="InterPro"/>
</dbReference>
<protein>
    <submittedName>
        <fullName evidence="7">Alcohol dehydrogenase GroES domain protein</fullName>
    </submittedName>
</protein>
<name>H2CDG5_9LEPT</name>
<dbReference type="InterPro" id="IPR002328">
    <property type="entry name" value="ADH_Zn_CS"/>
</dbReference>